<keyword evidence="3" id="KW-1185">Reference proteome</keyword>
<evidence type="ECO:0000259" key="1">
    <source>
        <dbReference type="PROSITE" id="PS50209"/>
    </source>
</evidence>
<proteinExistence type="predicted"/>
<dbReference type="AlphaFoldDB" id="A0AAQ4PJ52"/>
<dbReference type="SUPFAM" id="SSF47986">
    <property type="entry name" value="DEATH domain"/>
    <property type="match status" value="1"/>
</dbReference>
<dbReference type="Gene3D" id="1.10.533.10">
    <property type="entry name" value="Death Domain, Fas"/>
    <property type="match status" value="1"/>
</dbReference>
<dbReference type="InterPro" id="IPR011029">
    <property type="entry name" value="DEATH-like_dom_sf"/>
</dbReference>
<dbReference type="InterPro" id="IPR001315">
    <property type="entry name" value="CARD"/>
</dbReference>
<evidence type="ECO:0000313" key="3">
    <source>
        <dbReference type="Proteomes" id="UP000007635"/>
    </source>
</evidence>
<organism evidence="2 3">
    <name type="scientific">Gasterosteus aculeatus aculeatus</name>
    <name type="common">three-spined stickleback</name>
    <dbReference type="NCBI Taxonomy" id="481459"/>
    <lineage>
        <taxon>Eukaryota</taxon>
        <taxon>Metazoa</taxon>
        <taxon>Chordata</taxon>
        <taxon>Craniata</taxon>
        <taxon>Vertebrata</taxon>
        <taxon>Euteleostomi</taxon>
        <taxon>Actinopterygii</taxon>
        <taxon>Neopterygii</taxon>
        <taxon>Teleostei</taxon>
        <taxon>Neoteleostei</taxon>
        <taxon>Acanthomorphata</taxon>
        <taxon>Eupercaria</taxon>
        <taxon>Perciformes</taxon>
        <taxon>Cottioidei</taxon>
        <taxon>Gasterosteales</taxon>
        <taxon>Gasterosteidae</taxon>
        <taxon>Gasterosteus</taxon>
    </lineage>
</organism>
<accession>A0AAQ4PJ52</accession>
<dbReference type="Ensembl" id="ENSGACT00000087808.1">
    <property type="protein sequence ID" value="ENSGACP00000037811.1"/>
    <property type="gene ID" value="ENSGACG00000030971.1"/>
</dbReference>
<dbReference type="GO" id="GO:0042981">
    <property type="term" value="P:regulation of apoptotic process"/>
    <property type="evidence" value="ECO:0007669"/>
    <property type="project" value="InterPro"/>
</dbReference>
<dbReference type="Proteomes" id="UP000007635">
    <property type="component" value="Chromosome XXI"/>
</dbReference>
<reference evidence="2 3" key="1">
    <citation type="journal article" date="2021" name="G3 (Bethesda)">
        <title>Improved contiguity of the threespine stickleback genome using long-read sequencing.</title>
        <authorList>
            <person name="Nath S."/>
            <person name="Shaw D.E."/>
            <person name="White M.A."/>
        </authorList>
    </citation>
    <scope>NUCLEOTIDE SEQUENCE [LARGE SCALE GENOMIC DNA]</scope>
    <source>
        <strain evidence="2 3">Lake Benthic</strain>
    </source>
</reference>
<reference evidence="2" key="3">
    <citation type="submission" date="2025-09" db="UniProtKB">
        <authorList>
            <consortium name="Ensembl"/>
        </authorList>
    </citation>
    <scope>IDENTIFICATION</scope>
</reference>
<feature type="domain" description="CARD" evidence="1">
    <location>
        <begin position="1"/>
        <end position="89"/>
    </location>
</feature>
<name>A0AAQ4PJ52_GASAC</name>
<dbReference type="Pfam" id="PF00619">
    <property type="entry name" value="CARD"/>
    <property type="match status" value="1"/>
</dbReference>
<reference evidence="2" key="2">
    <citation type="submission" date="2025-08" db="UniProtKB">
        <authorList>
            <consortium name="Ensembl"/>
        </authorList>
    </citation>
    <scope>IDENTIFICATION</scope>
</reference>
<protein>
    <recommendedName>
        <fullName evidence="1">CARD domain-containing protein</fullName>
    </recommendedName>
</protein>
<evidence type="ECO:0000313" key="2">
    <source>
        <dbReference type="Ensembl" id="ENSGACP00000037811.1"/>
    </source>
</evidence>
<sequence length="91" mass="10148">MAKSLMEVRTGFVESISGPVLKSLLDRLLEEKVITDAEREAAEAEPNRSDRARSVIDTVRRKGKEARSKMIGFLMDDDPFLCDHLGINTGL</sequence>
<dbReference type="PROSITE" id="PS50209">
    <property type="entry name" value="CARD"/>
    <property type="match status" value="1"/>
</dbReference>
<dbReference type="GeneTree" id="ENSGT00940000176854"/>